<feature type="domain" description="Aldehyde dehydrogenase" evidence="5">
    <location>
        <begin position="57"/>
        <end position="523"/>
    </location>
</feature>
<accession>A0A8J8SV59</accession>
<dbReference type="InterPro" id="IPR015590">
    <property type="entry name" value="Aldehyde_DH_dom"/>
</dbReference>
<dbReference type="PANTHER" id="PTHR43111">
    <property type="entry name" value="ALDEHYDE DEHYDROGENASE B-RELATED"/>
    <property type="match status" value="1"/>
</dbReference>
<dbReference type="AlphaFoldDB" id="A0A8J8SV59"/>
<comment type="caution">
    <text evidence="6">The sequence shown here is derived from an EMBL/GenBank/DDBJ whole genome shotgun (WGS) entry which is preliminary data.</text>
</comment>
<protein>
    <recommendedName>
        <fullName evidence="5">Aldehyde dehydrogenase domain-containing protein</fullName>
    </recommendedName>
</protein>
<dbReference type="InterPro" id="IPR016162">
    <property type="entry name" value="Ald_DH_N"/>
</dbReference>
<dbReference type="FunFam" id="3.40.605.10:FF:000001">
    <property type="entry name" value="Aldehyde dehydrogenase 1"/>
    <property type="match status" value="1"/>
</dbReference>
<dbReference type="InterPro" id="IPR029510">
    <property type="entry name" value="Ald_DH_CS_GLU"/>
</dbReference>
<dbReference type="Gene3D" id="3.40.309.10">
    <property type="entry name" value="Aldehyde Dehydrogenase, Chain A, domain 2"/>
    <property type="match status" value="1"/>
</dbReference>
<dbReference type="FunFam" id="3.40.309.10:FF:000012">
    <property type="entry name" value="Betaine aldehyde dehydrogenase"/>
    <property type="match status" value="1"/>
</dbReference>
<evidence type="ECO:0000256" key="4">
    <source>
        <dbReference type="RuleBase" id="RU003345"/>
    </source>
</evidence>
<evidence type="ECO:0000259" key="5">
    <source>
        <dbReference type="Pfam" id="PF00171"/>
    </source>
</evidence>
<dbReference type="Pfam" id="PF00171">
    <property type="entry name" value="Aldedh"/>
    <property type="match status" value="1"/>
</dbReference>
<organism evidence="6 7">
    <name type="scientific">Halteria grandinella</name>
    <dbReference type="NCBI Taxonomy" id="5974"/>
    <lineage>
        <taxon>Eukaryota</taxon>
        <taxon>Sar</taxon>
        <taxon>Alveolata</taxon>
        <taxon>Ciliophora</taxon>
        <taxon>Intramacronucleata</taxon>
        <taxon>Spirotrichea</taxon>
        <taxon>Stichotrichia</taxon>
        <taxon>Sporadotrichida</taxon>
        <taxon>Halteriidae</taxon>
        <taxon>Halteria</taxon>
    </lineage>
</organism>
<dbReference type="PROSITE" id="PS00687">
    <property type="entry name" value="ALDEHYDE_DEHYDR_GLU"/>
    <property type="match status" value="1"/>
</dbReference>
<evidence type="ECO:0000256" key="1">
    <source>
        <dbReference type="ARBA" id="ARBA00009986"/>
    </source>
</evidence>
<name>A0A8J8SV59_HALGN</name>
<dbReference type="SUPFAM" id="SSF53720">
    <property type="entry name" value="ALDH-like"/>
    <property type="match status" value="1"/>
</dbReference>
<keyword evidence="7" id="KW-1185">Reference proteome</keyword>
<evidence type="ECO:0000256" key="2">
    <source>
        <dbReference type="ARBA" id="ARBA00023002"/>
    </source>
</evidence>
<gene>
    <name evidence="6" type="ORF">FGO68_gene16344</name>
</gene>
<dbReference type="EMBL" id="RRYP01029754">
    <property type="protein sequence ID" value="TNV71568.1"/>
    <property type="molecule type" value="Genomic_DNA"/>
</dbReference>
<dbReference type="InterPro" id="IPR016161">
    <property type="entry name" value="Ald_DH/histidinol_DH"/>
</dbReference>
<dbReference type="PANTHER" id="PTHR43111:SF1">
    <property type="entry name" value="ALDEHYDE DEHYDROGENASE B-RELATED"/>
    <property type="match status" value="1"/>
</dbReference>
<reference evidence="6" key="1">
    <citation type="submission" date="2019-06" db="EMBL/GenBank/DDBJ databases">
        <authorList>
            <person name="Zheng W."/>
        </authorList>
    </citation>
    <scope>NUCLEOTIDE SEQUENCE</scope>
    <source>
        <strain evidence="6">QDHG01</strain>
    </source>
</reference>
<dbReference type="OrthoDB" id="423271at2759"/>
<dbReference type="Proteomes" id="UP000785679">
    <property type="component" value="Unassembled WGS sequence"/>
</dbReference>
<dbReference type="CDD" id="cd07559">
    <property type="entry name" value="ALDH_ACDHII_AcoD-like"/>
    <property type="match status" value="1"/>
</dbReference>
<evidence type="ECO:0000313" key="6">
    <source>
        <dbReference type="EMBL" id="TNV71568.1"/>
    </source>
</evidence>
<dbReference type="InterPro" id="IPR016160">
    <property type="entry name" value="Ald_DH_CS_CYS"/>
</dbReference>
<dbReference type="PROSITE" id="PS00070">
    <property type="entry name" value="ALDEHYDE_DEHYDR_CYS"/>
    <property type="match status" value="1"/>
</dbReference>
<dbReference type="Gene3D" id="3.40.605.10">
    <property type="entry name" value="Aldehyde Dehydrogenase, Chain A, domain 1"/>
    <property type="match status" value="1"/>
</dbReference>
<proteinExistence type="inferred from homology"/>
<evidence type="ECO:0000313" key="7">
    <source>
        <dbReference type="Proteomes" id="UP000785679"/>
    </source>
</evidence>
<evidence type="ECO:0000256" key="3">
    <source>
        <dbReference type="PROSITE-ProRule" id="PRU10007"/>
    </source>
</evidence>
<keyword evidence="2 4" id="KW-0560">Oxidoreductase</keyword>
<dbReference type="InterPro" id="IPR016163">
    <property type="entry name" value="Ald_DH_C"/>
</dbReference>
<sequence length="567" mass="63289">MIRFSMLLIQYQIIIGIIQNNFGKIKIQLQNQILVMNNLAQRPTFKERYENFIGGKWVAPVKGKYFENVSPIDGKVFTYAARSTQEDIELALDAAWGAFPKWSKTSVTERSNILLKIADIVEKNLSYLAAVETVDNGKPIRETTLADLPLVVDHFRYFAGVIRGEESTIAELDEHTVSMNIHEPIGVVGQIIPWNFPLLMATWKVAPALAAGCCVIVKPAEQTPTSIMCLLELIQDLLPAGVLNVVTGFGVEAGKPLASSPRISKVAFTGETTTGRLIMQYASENIIPVTMELGGKSPNIFFPSIMDEDDDFLDKCVEGAVMFALNQGEICTCPSRILVHESIADAFIEKLIVRINAIKQGNPLDMATMIGAQASNDQYEKILSYLEIGKEEGAEVLTGGASCEHSGDLATGYYIQPTLLKGHNKMRVFQEEIFGPVTSLTTFKTTEEAIAIANDTLYGLGAGVWTRDAHELYTVPRAIQAGRVWVNCYHAYPAHAPFGGFKKSGFGRETHKMMLAHYRQNKNMLISYSKQKLGFFQRKALWEKQKEYWLPLRRWQSLTSQRRSMEK</sequence>
<dbReference type="GO" id="GO:0016620">
    <property type="term" value="F:oxidoreductase activity, acting on the aldehyde or oxo group of donors, NAD or NADP as acceptor"/>
    <property type="evidence" value="ECO:0007669"/>
    <property type="project" value="InterPro"/>
</dbReference>
<feature type="active site" evidence="3">
    <location>
        <position position="292"/>
    </location>
</feature>
<comment type="similarity">
    <text evidence="1 4">Belongs to the aldehyde dehydrogenase family.</text>
</comment>